<proteinExistence type="predicted"/>
<dbReference type="OrthoDB" id="2411093at2759"/>
<accession>A0A9N8WIZ3</accession>
<dbReference type="EMBL" id="CAJVPZ010001384">
    <property type="protein sequence ID" value="CAG8491305.1"/>
    <property type="molecule type" value="Genomic_DNA"/>
</dbReference>
<name>A0A9N8WIZ3_9GLOM</name>
<protein>
    <submittedName>
        <fullName evidence="1">9094_t:CDS:1</fullName>
    </submittedName>
</protein>
<evidence type="ECO:0000313" key="1">
    <source>
        <dbReference type="EMBL" id="CAG8491305.1"/>
    </source>
</evidence>
<reference evidence="1" key="1">
    <citation type="submission" date="2021-06" db="EMBL/GenBank/DDBJ databases">
        <authorList>
            <person name="Kallberg Y."/>
            <person name="Tangrot J."/>
            <person name="Rosling A."/>
        </authorList>
    </citation>
    <scope>NUCLEOTIDE SEQUENCE</scope>
    <source>
        <strain evidence="1">IN212</strain>
    </source>
</reference>
<gene>
    <name evidence="1" type="ORF">RFULGI_LOCUS1995</name>
</gene>
<organism evidence="1 2">
    <name type="scientific">Racocetra fulgida</name>
    <dbReference type="NCBI Taxonomy" id="60492"/>
    <lineage>
        <taxon>Eukaryota</taxon>
        <taxon>Fungi</taxon>
        <taxon>Fungi incertae sedis</taxon>
        <taxon>Mucoromycota</taxon>
        <taxon>Glomeromycotina</taxon>
        <taxon>Glomeromycetes</taxon>
        <taxon>Diversisporales</taxon>
        <taxon>Gigasporaceae</taxon>
        <taxon>Racocetra</taxon>
    </lineage>
</organism>
<dbReference type="Proteomes" id="UP000789396">
    <property type="component" value="Unassembled WGS sequence"/>
</dbReference>
<keyword evidence="2" id="KW-1185">Reference proteome</keyword>
<comment type="caution">
    <text evidence="1">The sequence shown here is derived from an EMBL/GenBank/DDBJ whole genome shotgun (WGS) entry which is preliminary data.</text>
</comment>
<sequence length="107" mass="12117">MPKLSKQKRHLYSQFQRIGIQKILEKIDNDSLPIVHNTLTNIAIGAPEEGMFQSIPNALKLFTSMRNPKGKHANEIISPYMQKKALDFIMDPPKNQVALKYSIGGQL</sequence>
<evidence type="ECO:0000313" key="2">
    <source>
        <dbReference type="Proteomes" id="UP000789396"/>
    </source>
</evidence>
<dbReference type="AlphaFoldDB" id="A0A9N8WIZ3"/>